<organism evidence="2 3">
    <name type="scientific">Candidatus Egerieicola faecale</name>
    <dbReference type="NCBI Taxonomy" id="2840774"/>
    <lineage>
        <taxon>Bacteria</taxon>
        <taxon>Bacillati</taxon>
        <taxon>Bacillota</taxon>
        <taxon>Clostridia</taxon>
        <taxon>Eubacteriales</taxon>
        <taxon>Oscillospiraceae</taxon>
        <taxon>Oscillospiraceae incertae sedis</taxon>
        <taxon>Candidatus Egerieicola</taxon>
    </lineage>
</organism>
<dbReference type="Gene3D" id="3.40.50.850">
    <property type="entry name" value="Isochorismatase-like"/>
    <property type="match status" value="1"/>
</dbReference>
<dbReference type="InterPro" id="IPR036380">
    <property type="entry name" value="Isochorismatase-like_sf"/>
</dbReference>
<dbReference type="EMBL" id="DVMX01000122">
    <property type="protein sequence ID" value="HIU42141.1"/>
    <property type="molecule type" value="Genomic_DNA"/>
</dbReference>
<comment type="caution">
    <text evidence="2">The sequence shown here is derived from an EMBL/GenBank/DDBJ whole genome shotgun (WGS) entry which is preliminary data.</text>
</comment>
<evidence type="ECO:0000259" key="1">
    <source>
        <dbReference type="Pfam" id="PF00857"/>
    </source>
</evidence>
<dbReference type="Proteomes" id="UP000824082">
    <property type="component" value="Unassembled WGS sequence"/>
</dbReference>
<feature type="domain" description="Isochorismatase-like" evidence="1">
    <location>
        <begin position="5"/>
        <end position="156"/>
    </location>
</feature>
<dbReference type="SUPFAM" id="SSF52499">
    <property type="entry name" value="Isochorismatase-like hydrolases"/>
    <property type="match status" value="1"/>
</dbReference>
<sequence length="166" mass="18119">MMQPCFVVIDYQQDFVAGPQGFPAARALEPILAERIRRYRAAGGAVLFTLDTGGSSTPLPPKALGRTLYGRVEQEKRREDLCFVKDTFGSAALLDHLRRTSYASIELAGVVSHLCVLANGILARTACPQTPIWVDPACVASPERELEQAALDILQQIHIRMGTPLS</sequence>
<accession>A0A9D1ISX6</accession>
<name>A0A9D1ISX6_9FIRM</name>
<evidence type="ECO:0000313" key="3">
    <source>
        <dbReference type="Proteomes" id="UP000824082"/>
    </source>
</evidence>
<dbReference type="InterPro" id="IPR000868">
    <property type="entry name" value="Isochorismatase-like_dom"/>
</dbReference>
<dbReference type="Pfam" id="PF00857">
    <property type="entry name" value="Isochorismatase"/>
    <property type="match status" value="1"/>
</dbReference>
<dbReference type="AlphaFoldDB" id="A0A9D1ISX6"/>
<gene>
    <name evidence="2" type="ORF">IAD19_06260</name>
</gene>
<evidence type="ECO:0000313" key="2">
    <source>
        <dbReference type="EMBL" id="HIU42141.1"/>
    </source>
</evidence>
<reference evidence="2" key="1">
    <citation type="submission" date="2020-10" db="EMBL/GenBank/DDBJ databases">
        <authorList>
            <person name="Gilroy R."/>
        </authorList>
    </citation>
    <scope>NUCLEOTIDE SEQUENCE</scope>
    <source>
        <strain evidence="2">4509</strain>
    </source>
</reference>
<reference evidence="2" key="2">
    <citation type="journal article" date="2021" name="PeerJ">
        <title>Extensive microbial diversity within the chicken gut microbiome revealed by metagenomics and culture.</title>
        <authorList>
            <person name="Gilroy R."/>
            <person name="Ravi A."/>
            <person name="Getino M."/>
            <person name="Pursley I."/>
            <person name="Horton D.L."/>
            <person name="Alikhan N.F."/>
            <person name="Baker D."/>
            <person name="Gharbi K."/>
            <person name="Hall N."/>
            <person name="Watson M."/>
            <person name="Adriaenssens E.M."/>
            <person name="Foster-Nyarko E."/>
            <person name="Jarju S."/>
            <person name="Secka A."/>
            <person name="Antonio M."/>
            <person name="Oren A."/>
            <person name="Chaudhuri R.R."/>
            <person name="La Ragione R."/>
            <person name="Hildebrand F."/>
            <person name="Pallen M.J."/>
        </authorList>
    </citation>
    <scope>NUCLEOTIDE SEQUENCE</scope>
    <source>
        <strain evidence="2">4509</strain>
    </source>
</reference>
<proteinExistence type="predicted"/>
<protein>
    <submittedName>
        <fullName evidence="2">Isochorismatase family protein</fullName>
    </submittedName>
</protein>